<feature type="transmembrane region" description="Helical" evidence="7">
    <location>
        <begin position="370"/>
        <end position="388"/>
    </location>
</feature>
<dbReference type="Pfam" id="PF07690">
    <property type="entry name" value="MFS_1"/>
    <property type="match status" value="1"/>
</dbReference>
<keyword evidence="5 7" id="KW-0472">Membrane</keyword>
<feature type="transmembrane region" description="Helical" evidence="7">
    <location>
        <begin position="227"/>
        <end position="249"/>
    </location>
</feature>
<reference evidence="9 10" key="1">
    <citation type="submission" date="2013-03" db="EMBL/GenBank/DDBJ databases">
        <title>The Genome Sequence of Capronia epimyces CBS 606.96.</title>
        <authorList>
            <consortium name="The Broad Institute Genomics Platform"/>
            <person name="Cuomo C."/>
            <person name="de Hoog S."/>
            <person name="Gorbushina A."/>
            <person name="Walker B."/>
            <person name="Young S.K."/>
            <person name="Zeng Q."/>
            <person name="Gargeya S."/>
            <person name="Fitzgerald M."/>
            <person name="Haas B."/>
            <person name="Abouelleil A."/>
            <person name="Allen A.W."/>
            <person name="Alvarado L."/>
            <person name="Arachchi H.M."/>
            <person name="Berlin A.M."/>
            <person name="Chapman S.B."/>
            <person name="Gainer-Dewar J."/>
            <person name="Goldberg J."/>
            <person name="Griggs A."/>
            <person name="Gujja S."/>
            <person name="Hansen M."/>
            <person name="Howarth C."/>
            <person name="Imamovic A."/>
            <person name="Ireland A."/>
            <person name="Larimer J."/>
            <person name="McCowan C."/>
            <person name="Murphy C."/>
            <person name="Pearson M."/>
            <person name="Poon T.W."/>
            <person name="Priest M."/>
            <person name="Roberts A."/>
            <person name="Saif S."/>
            <person name="Shea T."/>
            <person name="Sisk P."/>
            <person name="Sykes S."/>
            <person name="Wortman J."/>
            <person name="Nusbaum C."/>
            <person name="Birren B."/>
        </authorList>
    </citation>
    <scope>NUCLEOTIDE SEQUENCE [LARGE SCALE GENOMIC DNA]</scope>
    <source>
        <strain evidence="9 10">CBS 606.96</strain>
    </source>
</reference>
<dbReference type="FunFam" id="1.20.1250.20:FF:000065">
    <property type="entry name" value="Putative MFS pantothenate transporter"/>
    <property type="match status" value="1"/>
</dbReference>
<evidence type="ECO:0000256" key="6">
    <source>
        <dbReference type="ARBA" id="ARBA00037968"/>
    </source>
</evidence>
<dbReference type="eggNOG" id="KOG2533">
    <property type="taxonomic scope" value="Eukaryota"/>
</dbReference>
<accession>W9XP72</accession>
<gene>
    <name evidence="9" type="ORF">A1O3_08631</name>
</gene>
<dbReference type="GeneID" id="19172718"/>
<evidence type="ECO:0000256" key="5">
    <source>
        <dbReference type="ARBA" id="ARBA00023136"/>
    </source>
</evidence>
<feature type="transmembrane region" description="Helical" evidence="7">
    <location>
        <begin position="463"/>
        <end position="483"/>
    </location>
</feature>
<dbReference type="InterPro" id="IPR020846">
    <property type="entry name" value="MFS_dom"/>
</dbReference>
<evidence type="ECO:0000256" key="3">
    <source>
        <dbReference type="ARBA" id="ARBA00022692"/>
    </source>
</evidence>
<feature type="transmembrane region" description="Helical" evidence="7">
    <location>
        <begin position="134"/>
        <end position="153"/>
    </location>
</feature>
<evidence type="ECO:0000313" key="10">
    <source>
        <dbReference type="Proteomes" id="UP000019478"/>
    </source>
</evidence>
<dbReference type="GO" id="GO:0016020">
    <property type="term" value="C:membrane"/>
    <property type="evidence" value="ECO:0007669"/>
    <property type="project" value="UniProtKB-SubCell"/>
</dbReference>
<dbReference type="OrthoDB" id="3639251at2759"/>
<dbReference type="PROSITE" id="PS50850">
    <property type="entry name" value="MFS"/>
    <property type="match status" value="1"/>
</dbReference>
<dbReference type="InterPro" id="IPR011701">
    <property type="entry name" value="MFS"/>
</dbReference>
<evidence type="ECO:0000256" key="4">
    <source>
        <dbReference type="ARBA" id="ARBA00022989"/>
    </source>
</evidence>
<protein>
    <recommendedName>
        <fullName evidence="8">Major facilitator superfamily (MFS) profile domain-containing protein</fullName>
    </recommendedName>
</protein>
<dbReference type="Gene3D" id="1.20.1250.20">
    <property type="entry name" value="MFS general substrate transporter like domains"/>
    <property type="match status" value="2"/>
</dbReference>
<dbReference type="PANTHER" id="PTHR43791:SF15">
    <property type="entry name" value="TRANSPORTER SEO1-RELATED"/>
    <property type="match status" value="1"/>
</dbReference>
<dbReference type="EMBL" id="AMGY01000008">
    <property type="protein sequence ID" value="EXJ79130.1"/>
    <property type="molecule type" value="Genomic_DNA"/>
</dbReference>
<evidence type="ECO:0000256" key="1">
    <source>
        <dbReference type="ARBA" id="ARBA00004141"/>
    </source>
</evidence>
<dbReference type="Proteomes" id="UP000019478">
    <property type="component" value="Unassembled WGS sequence"/>
</dbReference>
<keyword evidence="4 7" id="KW-1133">Transmembrane helix</keyword>
<organism evidence="9 10">
    <name type="scientific">Capronia epimyces CBS 606.96</name>
    <dbReference type="NCBI Taxonomy" id="1182542"/>
    <lineage>
        <taxon>Eukaryota</taxon>
        <taxon>Fungi</taxon>
        <taxon>Dikarya</taxon>
        <taxon>Ascomycota</taxon>
        <taxon>Pezizomycotina</taxon>
        <taxon>Eurotiomycetes</taxon>
        <taxon>Chaetothyriomycetidae</taxon>
        <taxon>Chaetothyriales</taxon>
        <taxon>Herpotrichiellaceae</taxon>
        <taxon>Capronia</taxon>
    </lineage>
</organism>
<keyword evidence="3 7" id="KW-0812">Transmembrane</keyword>
<feature type="transmembrane region" description="Helical" evidence="7">
    <location>
        <begin position="193"/>
        <end position="215"/>
    </location>
</feature>
<comment type="subcellular location">
    <subcellularLocation>
        <location evidence="1">Membrane</location>
        <topology evidence="1">Multi-pass membrane protein</topology>
    </subcellularLocation>
</comment>
<keyword evidence="2" id="KW-0813">Transport</keyword>
<keyword evidence="10" id="KW-1185">Reference proteome</keyword>
<dbReference type="GO" id="GO:0022857">
    <property type="term" value="F:transmembrane transporter activity"/>
    <property type="evidence" value="ECO:0007669"/>
    <property type="project" value="InterPro"/>
</dbReference>
<feature type="transmembrane region" description="Helical" evidence="7">
    <location>
        <begin position="394"/>
        <end position="417"/>
    </location>
</feature>
<feature type="transmembrane region" description="Helical" evidence="7">
    <location>
        <begin position="159"/>
        <end position="181"/>
    </location>
</feature>
<feature type="domain" description="Major facilitator superfamily (MFS) profile" evidence="8">
    <location>
        <begin position="67"/>
        <end position="497"/>
    </location>
</feature>
<evidence type="ECO:0000313" key="9">
    <source>
        <dbReference type="EMBL" id="EXJ79130.1"/>
    </source>
</evidence>
<feature type="transmembrane region" description="Helical" evidence="7">
    <location>
        <begin position="110"/>
        <end position="127"/>
    </location>
</feature>
<dbReference type="InterPro" id="IPR036259">
    <property type="entry name" value="MFS_trans_sf"/>
</dbReference>
<feature type="transmembrane region" description="Helical" evidence="7">
    <location>
        <begin position="429"/>
        <end position="451"/>
    </location>
</feature>
<feature type="transmembrane region" description="Helical" evidence="7">
    <location>
        <begin position="298"/>
        <end position="317"/>
    </location>
</feature>
<dbReference type="SUPFAM" id="SSF103473">
    <property type="entry name" value="MFS general substrate transporter"/>
    <property type="match status" value="1"/>
</dbReference>
<name>W9XP72_9EURO</name>
<evidence type="ECO:0000259" key="8">
    <source>
        <dbReference type="PROSITE" id="PS50850"/>
    </source>
</evidence>
<proteinExistence type="inferred from homology"/>
<feature type="transmembrane region" description="Helical" evidence="7">
    <location>
        <begin position="67"/>
        <end position="90"/>
    </location>
</feature>
<dbReference type="HOGENOM" id="CLU_001265_4_2_1"/>
<dbReference type="AlphaFoldDB" id="W9XP72"/>
<feature type="transmembrane region" description="Helical" evidence="7">
    <location>
        <begin position="337"/>
        <end position="358"/>
    </location>
</feature>
<evidence type="ECO:0000256" key="7">
    <source>
        <dbReference type="SAM" id="Phobius"/>
    </source>
</evidence>
<comment type="similarity">
    <text evidence="6">Belongs to the major facilitator superfamily. Allantoate permease family.</text>
</comment>
<dbReference type="RefSeq" id="XP_007736918.1">
    <property type="nucleotide sequence ID" value="XM_007738728.1"/>
</dbReference>
<sequence length="497" mass="55378">MSPPASAKNDAVSRVVQMDTLAPDTSEKDVQPNVIDFNSKKRSLFQWYHPDDGPVERKLILKLDLSVLVFACFGFWCLYIDRGMFINAYISGMREDLGFLGNELVQLNSIFTVGYAISIIPLTVINTRLPPRQVIPICMAIWAIFTTLLTRANSYGEVAAYRFLVGFAEGAFFPSIHYVFGSWYRPDEIARRAGLFYVSAAIGTFSTGFLAARIYADLDGAMGRAGWRWMFLVGGVVCLPVAIFGYITFPGTPSHATRWLFTESELALSRARMEAVGRKPNQAVALKLSSIKRFLGGWHFWVLVPWSVIFQQGYLVMPQGTWALWIKSNKQYSGVTVNNLTAVAPCVAIVWSIAFSWISDRYGPKSRLPLFAFAHLTMGLGHLAFVLYDSSPFGYKWFAVAVGQVENSMAPIMYSCANLICANDAEERAFILSAMLAFAMAFNSWVPIVLLPTTEAPRFFKGYLAGLIAQPLSFALAVLVYYLDKDGRRPRGQKTAL</sequence>
<dbReference type="PANTHER" id="PTHR43791">
    <property type="entry name" value="PERMEASE-RELATED"/>
    <property type="match status" value="1"/>
</dbReference>
<evidence type="ECO:0000256" key="2">
    <source>
        <dbReference type="ARBA" id="ARBA00022448"/>
    </source>
</evidence>
<comment type="caution">
    <text evidence="9">The sequence shown here is derived from an EMBL/GenBank/DDBJ whole genome shotgun (WGS) entry which is preliminary data.</text>
</comment>